<dbReference type="Proteomes" id="UP000824124">
    <property type="component" value="Unassembled WGS sequence"/>
</dbReference>
<feature type="coiled-coil region" evidence="6">
    <location>
        <begin position="126"/>
        <end position="160"/>
    </location>
</feature>
<dbReference type="CDD" id="cd00520">
    <property type="entry name" value="RRF"/>
    <property type="match status" value="1"/>
</dbReference>
<protein>
    <recommendedName>
        <fullName evidence="5">Ribosome-recycling factor</fullName>
        <shortName evidence="5">RRF</shortName>
    </recommendedName>
    <alternativeName>
        <fullName evidence="5">Ribosome-releasing factor</fullName>
    </alternativeName>
</protein>
<reference evidence="8" key="1">
    <citation type="submission" date="2020-10" db="EMBL/GenBank/DDBJ databases">
        <authorList>
            <person name="Gilroy R."/>
        </authorList>
    </citation>
    <scope>NUCLEOTIDE SEQUENCE</scope>
    <source>
        <strain evidence="8">2830</strain>
    </source>
</reference>
<feature type="domain" description="Ribosome recycling factor" evidence="7">
    <location>
        <begin position="23"/>
        <end position="184"/>
    </location>
</feature>
<comment type="similarity">
    <text evidence="2 5">Belongs to the RRF family.</text>
</comment>
<evidence type="ECO:0000256" key="2">
    <source>
        <dbReference type="ARBA" id="ARBA00005912"/>
    </source>
</evidence>
<dbReference type="Pfam" id="PF01765">
    <property type="entry name" value="RRF"/>
    <property type="match status" value="1"/>
</dbReference>
<keyword evidence="6" id="KW-0175">Coiled coil</keyword>
<name>A0A9D1HIH9_9FIRM</name>
<comment type="subcellular location">
    <subcellularLocation>
        <location evidence="1 5">Cytoplasm</location>
    </subcellularLocation>
</comment>
<keyword evidence="4 5" id="KW-0648">Protein biosynthesis</keyword>
<comment type="caution">
    <text evidence="8">The sequence shown here is derived from an EMBL/GenBank/DDBJ whole genome shotgun (WGS) entry which is preliminary data.</text>
</comment>
<dbReference type="Gene3D" id="3.30.1360.40">
    <property type="match status" value="1"/>
</dbReference>
<dbReference type="GO" id="GO:0005737">
    <property type="term" value="C:cytoplasm"/>
    <property type="evidence" value="ECO:0007669"/>
    <property type="project" value="UniProtKB-SubCell"/>
</dbReference>
<organism evidence="8 9">
    <name type="scientific">Candidatus Avidehalobacter gallistercoris</name>
    <dbReference type="NCBI Taxonomy" id="2840694"/>
    <lineage>
        <taxon>Bacteria</taxon>
        <taxon>Bacillati</taxon>
        <taxon>Bacillota</taxon>
        <taxon>Clostridia</taxon>
        <taxon>Eubacteriales</taxon>
        <taxon>Peptococcaceae</taxon>
        <taxon>Peptococcaceae incertae sedis</taxon>
        <taxon>Candidatus Avidehalobacter</taxon>
    </lineage>
</organism>
<dbReference type="PANTHER" id="PTHR20982:SF3">
    <property type="entry name" value="MITOCHONDRIAL RIBOSOME RECYCLING FACTOR PSEUDO 1"/>
    <property type="match status" value="1"/>
</dbReference>
<dbReference type="GO" id="GO:0006415">
    <property type="term" value="P:translational termination"/>
    <property type="evidence" value="ECO:0007669"/>
    <property type="project" value="UniProtKB-UniRule"/>
</dbReference>
<evidence type="ECO:0000313" key="8">
    <source>
        <dbReference type="EMBL" id="HIU09732.1"/>
    </source>
</evidence>
<evidence type="ECO:0000256" key="3">
    <source>
        <dbReference type="ARBA" id="ARBA00022490"/>
    </source>
</evidence>
<dbReference type="Gene3D" id="1.10.132.20">
    <property type="entry name" value="Ribosome-recycling factor"/>
    <property type="match status" value="1"/>
</dbReference>
<keyword evidence="3 5" id="KW-0963">Cytoplasm</keyword>
<dbReference type="FunFam" id="1.10.132.20:FF:000001">
    <property type="entry name" value="Ribosome-recycling factor"/>
    <property type="match status" value="1"/>
</dbReference>
<dbReference type="GO" id="GO:0043023">
    <property type="term" value="F:ribosomal large subunit binding"/>
    <property type="evidence" value="ECO:0007669"/>
    <property type="project" value="TreeGrafter"/>
</dbReference>
<comment type="function">
    <text evidence="5">Responsible for the release of ribosomes from messenger RNA at the termination of protein biosynthesis. May increase the efficiency of translation by recycling ribosomes from one round of translation to another.</text>
</comment>
<evidence type="ECO:0000259" key="7">
    <source>
        <dbReference type="Pfam" id="PF01765"/>
    </source>
</evidence>
<dbReference type="InterPro" id="IPR002661">
    <property type="entry name" value="Ribosome_recyc_fac"/>
</dbReference>
<dbReference type="AlphaFoldDB" id="A0A9D1HIH9"/>
<dbReference type="HAMAP" id="MF_00040">
    <property type="entry name" value="RRF"/>
    <property type="match status" value="1"/>
</dbReference>
<proteinExistence type="inferred from homology"/>
<reference evidence="8" key="2">
    <citation type="journal article" date="2021" name="PeerJ">
        <title>Extensive microbial diversity within the chicken gut microbiome revealed by metagenomics and culture.</title>
        <authorList>
            <person name="Gilroy R."/>
            <person name="Ravi A."/>
            <person name="Getino M."/>
            <person name="Pursley I."/>
            <person name="Horton D.L."/>
            <person name="Alikhan N.F."/>
            <person name="Baker D."/>
            <person name="Gharbi K."/>
            <person name="Hall N."/>
            <person name="Watson M."/>
            <person name="Adriaenssens E.M."/>
            <person name="Foster-Nyarko E."/>
            <person name="Jarju S."/>
            <person name="Secka A."/>
            <person name="Antonio M."/>
            <person name="Oren A."/>
            <person name="Chaudhuri R.R."/>
            <person name="La Ragione R."/>
            <person name="Hildebrand F."/>
            <person name="Pallen M.J."/>
        </authorList>
    </citation>
    <scope>NUCLEOTIDE SEQUENCE</scope>
    <source>
        <strain evidence="8">2830</strain>
    </source>
</reference>
<evidence type="ECO:0000256" key="4">
    <source>
        <dbReference type="ARBA" id="ARBA00022917"/>
    </source>
</evidence>
<dbReference type="NCBIfam" id="TIGR00496">
    <property type="entry name" value="frr"/>
    <property type="match status" value="1"/>
</dbReference>
<dbReference type="PANTHER" id="PTHR20982">
    <property type="entry name" value="RIBOSOME RECYCLING FACTOR"/>
    <property type="match status" value="1"/>
</dbReference>
<dbReference type="InterPro" id="IPR036191">
    <property type="entry name" value="RRF_sf"/>
</dbReference>
<evidence type="ECO:0000313" key="9">
    <source>
        <dbReference type="Proteomes" id="UP000824124"/>
    </source>
</evidence>
<sequence>MPSKEILQTAEEKMQKAYDAMCQDFAVMRAGRADPAILDKIMVDYYGTPTPIAQMASISVPEARLLAVQPWDRSMIKAIEKAIQTSDLGINPTNDGQIIRLAIPPLTEERRKELVKSCDKRAEEAKVSVRNIRRDVNDKLKALEKKSEASEDEVKNALDKSQKQTDDFIKKIDETLKKKEKDILSV</sequence>
<dbReference type="EMBL" id="DVMH01000004">
    <property type="protein sequence ID" value="HIU09732.1"/>
    <property type="molecule type" value="Genomic_DNA"/>
</dbReference>
<dbReference type="InterPro" id="IPR023584">
    <property type="entry name" value="Ribosome_recyc_fac_dom"/>
</dbReference>
<evidence type="ECO:0000256" key="6">
    <source>
        <dbReference type="SAM" id="Coils"/>
    </source>
</evidence>
<accession>A0A9D1HIH9</accession>
<gene>
    <name evidence="5 8" type="primary">frr</name>
    <name evidence="8" type="ORF">IAB00_00535</name>
</gene>
<dbReference type="FunFam" id="3.30.1360.40:FF:000001">
    <property type="entry name" value="Ribosome-recycling factor"/>
    <property type="match status" value="1"/>
</dbReference>
<evidence type="ECO:0000256" key="5">
    <source>
        <dbReference type="HAMAP-Rule" id="MF_00040"/>
    </source>
</evidence>
<dbReference type="SUPFAM" id="SSF55194">
    <property type="entry name" value="Ribosome recycling factor, RRF"/>
    <property type="match status" value="1"/>
</dbReference>
<evidence type="ECO:0000256" key="1">
    <source>
        <dbReference type="ARBA" id="ARBA00004496"/>
    </source>
</evidence>